<evidence type="ECO:0000313" key="2">
    <source>
        <dbReference type="Proteomes" id="UP000176422"/>
    </source>
</evidence>
<dbReference type="STRING" id="1802559.A2372_03700"/>
<evidence type="ECO:0000313" key="1">
    <source>
        <dbReference type="EMBL" id="OGM92924.1"/>
    </source>
</evidence>
<gene>
    <name evidence="1" type="ORF">A2372_03700</name>
</gene>
<reference evidence="1 2" key="1">
    <citation type="journal article" date="2016" name="Nat. Commun.">
        <title>Thousands of microbial genomes shed light on interconnected biogeochemical processes in an aquifer system.</title>
        <authorList>
            <person name="Anantharaman K."/>
            <person name="Brown C.T."/>
            <person name="Hug L.A."/>
            <person name="Sharon I."/>
            <person name="Castelle C.J."/>
            <person name="Probst A.J."/>
            <person name="Thomas B.C."/>
            <person name="Singh A."/>
            <person name="Wilkins M.J."/>
            <person name="Karaoz U."/>
            <person name="Brodie E.L."/>
            <person name="Williams K.H."/>
            <person name="Hubbard S.S."/>
            <person name="Banfield J.F."/>
        </authorList>
    </citation>
    <scope>NUCLEOTIDE SEQUENCE [LARGE SCALE GENOMIC DNA]</scope>
</reference>
<name>A0A1F8DWI3_9BACT</name>
<dbReference type="AlphaFoldDB" id="A0A1F8DWI3"/>
<proteinExistence type="predicted"/>
<protein>
    <submittedName>
        <fullName evidence="1">Uncharacterized protein</fullName>
    </submittedName>
</protein>
<organism evidence="1 2">
    <name type="scientific">Candidatus Wolfebacteria bacterium RIFOXYB1_FULL_54_12</name>
    <dbReference type="NCBI Taxonomy" id="1802559"/>
    <lineage>
        <taxon>Bacteria</taxon>
        <taxon>Candidatus Wolfeibacteriota</taxon>
    </lineage>
</organism>
<sequence>MNKDLEKLLKQDQADRMAPESDSDFSIIEKRDIERKNTVKRLLKGGLVTTGRDLYIAAMIFHHGQLLADYKTALKLAQKSSEKGYQKAKWLCAGITDRLLMKQGKNQKYGTQFIRKNPKSKWVLAPIEKGMTDEERARFNVPPLAKLKAQIELMNQK</sequence>
<dbReference type="EMBL" id="MGIT01000002">
    <property type="protein sequence ID" value="OGM92924.1"/>
    <property type="molecule type" value="Genomic_DNA"/>
</dbReference>
<comment type="caution">
    <text evidence="1">The sequence shown here is derived from an EMBL/GenBank/DDBJ whole genome shotgun (WGS) entry which is preliminary data.</text>
</comment>
<accession>A0A1F8DWI3</accession>
<dbReference type="Proteomes" id="UP000176422">
    <property type="component" value="Unassembled WGS sequence"/>
</dbReference>